<dbReference type="Pfam" id="PF03739">
    <property type="entry name" value="LptF_LptG"/>
    <property type="match status" value="1"/>
</dbReference>
<evidence type="ECO:0000313" key="8">
    <source>
        <dbReference type="Proteomes" id="UP000018700"/>
    </source>
</evidence>
<protein>
    <submittedName>
        <fullName evidence="7">Putative permease</fullName>
    </submittedName>
</protein>
<feature type="transmembrane region" description="Helical" evidence="6">
    <location>
        <begin position="15"/>
        <end position="36"/>
    </location>
</feature>
<feature type="transmembrane region" description="Helical" evidence="6">
    <location>
        <begin position="342"/>
        <end position="362"/>
    </location>
</feature>
<gene>
    <name evidence="7" type="ORF">P856_514</name>
</gene>
<dbReference type="InterPro" id="IPR030923">
    <property type="entry name" value="LptG"/>
</dbReference>
<keyword evidence="4 6" id="KW-1133">Transmembrane helix</keyword>
<evidence type="ECO:0000256" key="4">
    <source>
        <dbReference type="ARBA" id="ARBA00022989"/>
    </source>
</evidence>
<evidence type="ECO:0000313" key="7">
    <source>
        <dbReference type="EMBL" id="AHC73731.1"/>
    </source>
</evidence>
<evidence type="ECO:0000256" key="5">
    <source>
        <dbReference type="ARBA" id="ARBA00023136"/>
    </source>
</evidence>
<name>V9TT30_9PROT</name>
<dbReference type="EMBL" id="CP006745">
    <property type="protein sequence ID" value="AHC73731.1"/>
    <property type="molecule type" value="Genomic_DNA"/>
</dbReference>
<dbReference type="OrthoDB" id="9798468at2"/>
<dbReference type="HOGENOM" id="CLU_028799_2_0_5"/>
<dbReference type="Proteomes" id="UP000018700">
    <property type="component" value="Chromosome"/>
</dbReference>
<organism evidence="7 8">
    <name type="scientific">Candidatus Endolissoclinum faulkneri L5</name>
    <dbReference type="NCBI Taxonomy" id="1401328"/>
    <lineage>
        <taxon>Bacteria</taxon>
        <taxon>Pseudomonadati</taxon>
        <taxon>Pseudomonadota</taxon>
        <taxon>Alphaproteobacteria</taxon>
        <taxon>Rhodospirillales</taxon>
        <taxon>Rhodospirillaceae</taxon>
        <taxon>Candidatus Endolissoclinum</taxon>
    </lineage>
</organism>
<dbReference type="InterPro" id="IPR005495">
    <property type="entry name" value="LptG/LptF_permease"/>
</dbReference>
<evidence type="ECO:0000256" key="1">
    <source>
        <dbReference type="ARBA" id="ARBA00004651"/>
    </source>
</evidence>
<sequence length="365" mass="42058">MRFSWILSFYIGRQLAIWLFGTFAALTATVFLLDFIELLRRGTDKEGAYFLVLLYMALLKLPSMACQIMPFAILFGSMLAFSQLTRSNELVVARSVGFSVWQFMMPPIFIALAMGIINITVLNSISSVMLKRFQQLEDYILRNRSDEFLSMQSREFWMREQNEKHHIVIHARNMHYKNNGLFDVVILIFDCENHFQKRIDANKATLFEGKWVLKDVVITVDQSRPRPIDEISFPTNLTMDNFQHLYLTPKTMSLWELQRFIKLLENTGFLAIKYRLYWHAKLASPLLMIDMIMIAAIFSLRLTRNNNILTWAAGGLCSGFLIYFLSDIIFALGMATKIPAYLAAWTPAITTMLVGIAGNLHLEDG</sequence>
<feature type="transmembrane region" description="Helical" evidence="6">
    <location>
        <begin position="282"/>
        <end position="302"/>
    </location>
</feature>
<keyword evidence="8" id="KW-1185">Reference proteome</keyword>
<dbReference type="GO" id="GO:0043190">
    <property type="term" value="C:ATP-binding cassette (ABC) transporter complex"/>
    <property type="evidence" value="ECO:0007669"/>
    <property type="project" value="InterPro"/>
</dbReference>
<keyword evidence="2" id="KW-1003">Cell membrane</keyword>
<dbReference type="GO" id="GO:0055085">
    <property type="term" value="P:transmembrane transport"/>
    <property type="evidence" value="ECO:0007669"/>
    <property type="project" value="InterPro"/>
</dbReference>
<feature type="transmembrane region" description="Helical" evidence="6">
    <location>
        <begin position="101"/>
        <end position="122"/>
    </location>
</feature>
<evidence type="ECO:0000256" key="3">
    <source>
        <dbReference type="ARBA" id="ARBA00022692"/>
    </source>
</evidence>
<keyword evidence="3 6" id="KW-0812">Transmembrane</keyword>
<dbReference type="NCBIfam" id="TIGR04408">
    <property type="entry name" value="LptG_lptG"/>
    <property type="match status" value="1"/>
</dbReference>
<dbReference type="AlphaFoldDB" id="V9TT30"/>
<evidence type="ECO:0000256" key="6">
    <source>
        <dbReference type="SAM" id="Phobius"/>
    </source>
</evidence>
<dbReference type="STRING" id="1401328.P856_514"/>
<dbReference type="eggNOG" id="COG0795">
    <property type="taxonomic scope" value="Bacteria"/>
</dbReference>
<evidence type="ECO:0000256" key="2">
    <source>
        <dbReference type="ARBA" id="ARBA00022475"/>
    </source>
</evidence>
<dbReference type="RefSeq" id="WP_025300611.1">
    <property type="nucleotide sequence ID" value="NZ_CP006745.1"/>
</dbReference>
<keyword evidence="5 6" id="KW-0472">Membrane</keyword>
<dbReference type="PANTHER" id="PTHR33529">
    <property type="entry name" value="SLR0882 PROTEIN-RELATED"/>
    <property type="match status" value="1"/>
</dbReference>
<accession>V9TT30</accession>
<comment type="subcellular location">
    <subcellularLocation>
        <location evidence="1">Cell membrane</location>
        <topology evidence="1">Multi-pass membrane protein</topology>
    </subcellularLocation>
</comment>
<dbReference type="PANTHER" id="PTHR33529:SF2">
    <property type="entry name" value="LIPOPOLYSACCHARIDE EXPORT SYSTEM PERMEASE PROTEIN LPTG"/>
    <property type="match status" value="1"/>
</dbReference>
<feature type="transmembrane region" description="Helical" evidence="6">
    <location>
        <begin position="48"/>
        <end position="81"/>
    </location>
</feature>
<feature type="transmembrane region" description="Helical" evidence="6">
    <location>
        <begin position="308"/>
        <end position="330"/>
    </location>
</feature>
<reference evidence="7 8" key="1">
    <citation type="journal article" date="2013" name="PLoS ONE">
        <title>Bacterial endosymbiosis in a chordate host: long-term co-evolution and conservation of secondary metabolism.</title>
        <authorList>
            <person name="Kwan J.C."/>
            <person name="Schmidt E.W."/>
        </authorList>
    </citation>
    <scope>NUCLEOTIDE SEQUENCE [LARGE SCALE GENOMIC DNA]</scope>
    <source>
        <strain evidence="8">faulkneri L5</strain>
    </source>
</reference>
<proteinExistence type="predicted"/>
<dbReference type="KEGG" id="efk:P856_514"/>
<dbReference type="GO" id="GO:0015920">
    <property type="term" value="P:lipopolysaccharide transport"/>
    <property type="evidence" value="ECO:0007669"/>
    <property type="project" value="TreeGrafter"/>
</dbReference>